<proteinExistence type="predicted"/>
<sequence length="300" mass="34073">MIETSEEYRADLMAVGQGDGTIADIAHIALILASLDRPGVSFQKYQHHLKILDLDLMGLNITSDSASHRARALSAILHERHEYSGNVDYYDDLQNANLMSVIDTRKGLPITLGILYIHLARSQGWHIEGLRFPRHFLIRLYGASSARDGQVIIDPFNGGRILDVKDLREMIGKFSDMDPELKPEYFEAASDRNILVRLLDNIKIRCLKVSDLGQAINVMSRLVLIAPQNIQHHYELGMMLAHVKQTGPARERLQYCLDHIEDIDQNDLIKQQVINLLQQLDQQDLENQAANILKLPEIDR</sequence>
<dbReference type="Pfam" id="PF13369">
    <property type="entry name" value="Transglut_core2"/>
    <property type="match status" value="1"/>
</dbReference>
<dbReference type="InterPro" id="IPR032698">
    <property type="entry name" value="SirB1_N"/>
</dbReference>
<dbReference type="PANTHER" id="PTHR31350:SF21">
    <property type="entry name" value="F-BOX ONLY PROTEIN 21"/>
    <property type="match status" value="1"/>
</dbReference>
<dbReference type="EMBL" id="UOEJ01000010">
    <property type="protein sequence ID" value="VAV90498.1"/>
    <property type="molecule type" value="Genomic_DNA"/>
</dbReference>
<dbReference type="AlphaFoldDB" id="A0A3B0RQG8"/>
<evidence type="ECO:0000313" key="2">
    <source>
        <dbReference type="EMBL" id="VAV90498.1"/>
    </source>
</evidence>
<dbReference type="PANTHER" id="PTHR31350">
    <property type="entry name" value="SI:DKEY-261L7.2"/>
    <property type="match status" value="1"/>
</dbReference>
<accession>A0A3B0RQG8</accession>
<reference evidence="2" key="1">
    <citation type="submission" date="2018-06" db="EMBL/GenBank/DDBJ databases">
        <authorList>
            <person name="Zhirakovskaya E."/>
        </authorList>
    </citation>
    <scope>NUCLEOTIDE SEQUENCE</scope>
</reference>
<organism evidence="2">
    <name type="scientific">hydrothermal vent metagenome</name>
    <dbReference type="NCBI Taxonomy" id="652676"/>
    <lineage>
        <taxon>unclassified sequences</taxon>
        <taxon>metagenomes</taxon>
        <taxon>ecological metagenomes</taxon>
    </lineage>
</organism>
<name>A0A3B0RQG8_9ZZZZ</name>
<feature type="domain" description="Protein SirB1 N-terminal" evidence="1">
    <location>
        <begin position="62"/>
        <end position="199"/>
    </location>
</feature>
<evidence type="ECO:0000259" key="1">
    <source>
        <dbReference type="Pfam" id="PF13369"/>
    </source>
</evidence>
<gene>
    <name evidence="2" type="ORF">MNBD_ALPHA01-1265</name>
</gene>
<protein>
    <recommendedName>
        <fullName evidence="1">Protein SirB1 N-terminal domain-containing protein</fullName>
    </recommendedName>
</protein>